<dbReference type="GO" id="GO:0003743">
    <property type="term" value="F:translation initiation factor activity"/>
    <property type="evidence" value="ECO:0007669"/>
    <property type="project" value="TreeGrafter"/>
</dbReference>
<feature type="compositionally biased region" description="Basic and acidic residues" evidence="1">
    <location>
        <begin position="112"/>
        <end position="121"/>
    </location>
</feature>
<feature type="region of interest" description="Disordered" evidence="1">
    <location>
        <begin position="98"/>
        <end position="138"/>
    </location>
</feature>
<dbReference type="GO" id="GO:0003729">
    <property type="term" value="F:mRNA binding"/>
    <property type="evidence" value="ECO:0007669"/>
    <property type="project" value="TreeGrafter"/>
</dbReference>
<feature type="compositionally biased region" description="Polar residues" evidence="1">
    <location>
        <begin position="1"/>
        <end position="10"/>
    </location>
</feature>
<comment type="caution">
    <text evidence="2">The sequence shown here is derived from an EMBL/GenBank/DDBJ whole genome shotgun (WGS) entry which is preliminary data.</text>
</comment>
<accession>A0A2I0KNZ4</accession>
<feature type="non-terminal residue" evidence="2">
    <location>
        <position position="239"/>
    </location>
</feature>
<evidence type="ECO:0000256" key="1">
    <source>
        <dbReference type="SAM" id="MobiDB-lite"/>
    </source>
</evidence>
<dbReference type="AlphaFoldDB" id="A0A2I0KNZ4"/>
<name>A0A2I0KNZ4_PUNGR</name>
<dbReference type="PANTHER" id="PTHR23253:SF53">
    <property type="entry name" value="EUKARYOTIC TRANSLATION INITIATION FACTOR ISOFORM 4G-1"/>
    <property type="match status" value="1"/>
</dbReference>
<feature type="region of interest" description="Disordered" evidence="1">
    <location>
        <begin position="143"/>
        <end position="162"/>
    </location>
</feature>
<protein>
    <submittedName>
        <fullName evidence="2">Uncharacterized protein</fullName>
    </submittedName>
</protein>
<feature type="compositionally biased region" description="Polar residues" evidence="1">
    <location>
        <begin position="153"/>
        <end position="162"/>
    </location>
</feature>
<dbReference type="PANTHER" id="PTHR23253">
    <property type="entry name" value="EUKARYOTIC TRANSLATION INITIATION FACTOR 4 GAMMA"/>
    <property type="match status" value="1"/>
</dbReference>
<proteinExistence type="predicted"/>
<feature type="compositionally biased region" description="Basic and acidic residues" evidence="1">
    <location>
        <begin position="143"/>
        <end position="152"/>
    </location>
</feature>
<feature type="region of interest" description="Disordered" evidence="1">
    <location>
        <begin position="1"/>
        <end position="70"/>
    </location>
</feature>
<feature type="compositionally biased region" description="Low complexity" evidence="1">
    <location>
        <begin position="30"/>
        <end position="59"/>
    </location>
</feature>
<dbReference type="Proteomes" id="UP000233551">
    <property type="component" value="Unassembled WGS sequence"/>
</dbReference>
<gene>
    <name evidence="2" type="ORF">CRG98_009403</name>
</gene>
<dbReference type="STRING" id="22663.A0A2I0KNZ4"/>
<organism evidence="2 3">
    <name type="scientific">Punica granatum</name>
    <name type="common">Pomegranate</name>
    <dbReference type="NCBI Taxonomy" id="22663"/>
    <lineage>
        <taxon>Eukaryota</taxon>
        <taxon>Viridiplantae</taxon>
        <taxon>Streptophyta</taxon>
        <taxon>Embryophyta</taxon>
        <taxon>Tracheophyta</taxon>
        <taxon>Spermatophyta</taxon>
        <taxon>Magnoliopsida</taxon>
        <taxon>eudicotyledons</taxon>
        <taxon>Gunneridae</taxon>
        <taxon>Pentapetalae</taxon>
        <taxon>rosids</taxon>
        <taxon>malvids</taxon>
        <taxon>Myrtales</taxon>
        <taxon>Lythraceae</taxon>
        <taxon>Punica</taxon>
    </lineage>
</organism>
<evidence type="ECO:0000313" key="3">
    <source>
        <dbReference type="Proteomes" id="UP000233551"/>
    </source>
</evidence>
<dbReference type="EMBL" id="PGOL01000467">
    <property type="protein sequence ID" value="PKI70211.1"/>
    <property type="molecule type" value="Genomic_DNA"/>
</dbReference>
<dbReference type="GO" id="GO:0016281">
    <property type="term" value="C:eukaryotic translation initiation factor 4F complex"/>
    <property type="evidence" value="ECO:0007669"/>
    <property type="project" value="TreeGrafter"/>
</dbReference>
<evidence type="ECO:0000313" key="2">
    <source>
        <dbReference type="EMBL" id="PKI70211.1"/>
    </source>
</evidence>
<dbReference type="Gene3D" id="1.25.40.180">
    <property type="match status" value="1"/>
</dbReference>
<sequence>MQQGDQQTVLSLRPGGGRGTGGLIRRRFDSPSSTTSSSSPAAASLSFGSLSSDLPLLRPHGGGPPSLSFKAVEPRDEILKIQKEIEAELFGEEQTWVRAESNVPNQPQGRFSEPDNRDWRNRSAQLPSPGEERSWENIRENRDSASRFDSRQPDGQFSRQDQLNSQFARVQISSNQMGGPTPTLIKAEVPWSARRGNLSEKERVLKTVKGILNKLTPEKFDLLKGQLIDSGITAADILE</sequence>
<reference evidence="2 3" key="1">
    <citation type="submission" date="2017-11" db="EMBL/GenBank/DDBJ databases">
        <title>De-novo sequencing of pomegranate (Punica granatum L.) genome.</title>
        <authorList>
            <person name="Akparov Z."/>
            <person name="Amiraslanov A."/>
            <person name="Hajiyeva S."/>
            <person name="Abbasov M."/>
            <person name="Kaur K."/>
            <person name="Hamwieh A."/>
            <person name="Solovyev V."/>
            <person name="Salamov A."/>
            <person name="Braich B."/>
            <person name="Kosarev P."/>
            <person name="Mahmoud A."/>
            <person name="Hajiyev E."/>
            <person name="Babayeva S."/>
            <person name="Izzatullayeva V."/>
            <person name="Mammadov A."/>
            <person name="Mammadov A."/>
            <person name="Sharifova S."/>
            <person name="Ojaghi J."/>
            <person name="Eynullazada K."/>
            <person name="Bayramov B."/>
            <person name="Abdulazimova A."/>
            <person name="Shahmuradov I."/>
        </authorList>
    </citation>
    <scope>NUCLEOTIDE SEQUENCE [LARGE SCALE GENOMIC DNA]</scope>
    <source>
        <strain evidence="3">cv. AG2017</strain>
        <tissue evidence="2">Leaf</tissue>
    </source>
</reference>
<keyword evidence="3" id="KW-1185">Reference proteome</keyword>